<protein>
    <recommendedName>
        <fullName evidence="5">Methyltransferase type 11 domain-containing protein</fullName>
    </recommendedName>
</protein>
<evidence type="ECO:0000313" key="4">
    <source>
        <dbReference type="Proteomes" id="UP000262825"/>
    </source>
</evidence>
<dbReference type="Gene3D" id="3.40.50.150">
    <property type="entry name" value="Vaccinia Virus protein VP39"/>
    <property type="match status" value="1"/>
</dbReference>
<dbReference type="VEuPathDB" id="FungiDB:SCODWIG_03986"/>
<sequence length="115" mass="13703">MGPCWQQPGKSYLRNFCRDIKLPTDLFSDVIKIDYVPMKSNKKTAFQIARDDYTMADFRKYLYSWSAYHNWQQKYGGEGKNIADMFVGELKEEFGWTDDTKLRVEWGTFYILARK</sequence>
<keyword evidence="1" id="KW-0489">Methyltransferase</keyword>
<dbReference type="AlphaFoldDB" id="A0A376BCD9"/>
<evidence type="ECO:0008006" key="5">
    <source>
        <dbReference type="Google" id="ProtNLM"/>
    </source>
</evidence>
<evidence type="ECO:0000256" key="2">
    <source>
        <dbReference type="ARBA" id="ARBA00022679"/>
    </source>
</evidence>
<gene>
    <name evidence="3" type="ORF">SCODWIG_03986</name>
</gene>
<dbReference type="InterPro" id="IPR051052">
    <property type="entry name" value="Diverse_substrate_MTase"/>
</dbReference>
<keyword evidence="4" id="KW-1185">Reference proteome</keyword>
<reference evidence="4" key="1">
    <citation type="submission" date="2018-06" db="EMBL/GenBank/DDBJ databases">
        <authorList>
            <person name="Guldener U."/>
        </authorList>
    </citation>
    <scope>NUCLEOTIDE SEQUENCE [LARGE SCALE GENOMIC DNA]</scope>
    <source>
        <strain evidence="4">UTAD17</strain>
    </source>
</reference>
<evidence type="ECO:0000313" key="3">
    <source>
        <dbReference type="EMBL" id="SSD62224.1"/>
    </source>
</evidence>
<dbReference type="PANTHER" id="PTHR44942">
    <property type="entry name" value="METHYLTRANSF_11 DOMAIN-CONTAINING PROTEIN"/>
    <property type="match status" value="1"/>
</dbReference>
<proteinExistence type="predicted"/>
<name>A0A376BCD9_9ASCO</name>
<dbReference type="GO" id="GO:0008168">
    <property type="term" value="F:methyltransferase activity"/>
    <property type="evidence" value="ECO:0007669"/>
    <property type="project" value="UniProtKB-KW"/>
</dbReference>
<keyword evidence="2" id="KW-0808">Transferase</keyword>
<dbReference type="InterPro" id="IPR029063">
    <property type="entry name" value="SAM-dependent_MTases_sf"/>
</dbReference>
<accession>A0A376BCD9</accession>
<dbReference type="GO" id="GO:0032259">
    <property type="term" value="P:methylation"/>
    <property type="evidence" value="ECO:0007669"/>
    <property type="project" value="UniProtKB-KW"/>
</dbReference>
<evidence type="ECO:0000256" key="1">
    <source>
        <dbReference type="ARBA" id="ARBA00022603"/>
    </source>
</evidence>
<dbReference type="PANTHER" id="PTHR44942:SF4">
    <property type="entry name" value="METHYLTRANSFERASE TYPE 11 DOMAIN-CONTAINING PROTEIN"/>
    <property type="match status" value="1"/>
</dbReference>
<dbReference type="EMBL" id="UFAJ01001286">
    <property type="protein sequence ID" value="SSD62224.1"/>
    <property type="molecule type" value="Genomic_DNA"/>
</dbReference>
<organism evidence="3 4">
    <name type="scientific">Saccharomycodes ludwigii</name>
    <dbReference type="NCBI Taxonomy" id="36035"/>
    <lineage>
        <taxon>Eukaryota</taxon>
        <taxon>Fungi</taxon>
        <taxon>Dikarya</taxon>
        <taxon>Ascomycota</taxon>
        <taxon>Saccharomycotina</taxon>
        <taxon>Saccharomycetes</taxon>
        <taxon>Saccharomycodales</taxon>
        <taxon>Saccharomycodaceae</taxon>
        <taxon>Saccharomycodes</taxon>
    </lineage>
</organism>
<dbReference type="Proteomes" id="UP000262825">
    <property type="component" value="Unassembled WGS sequence"/>
</dbReference>